<dbReference type="Gene3D" id="2.160.10.10">
    <property type="entry name" value="Hexapeptide repeat proteins"/>
    <property type="match status" value="1"/>
</dbReference>
<organism evidence="8 9">
    <name type="scientific">Pseudohalioglobus lutimaris</name>
    <dbReference type="NCBI Taxonomy" id="1737061"/>
    <lineage>
        <taxon>Bacteria</taxon>
        <taxon>Pseudomonadati</taxon>
        <taxon>Pseudomonadota</taxon>
        <taxon>Gammaproteobacteria</taxon>
        <taxon>Cellvibrionales</taxon>
        <taxon>Halieaceae</taxon>
        <taxon>Pseudohalioglobus</taxon>
    </lineage>
</organism>
<dbReference type="AlphaFoldDB" id="A0A2N5X843"/>
<evidence type="ECO:0000256" key="4">
    <source>
        <dbReference type="ARBA" id="ARBA00022737"/>
    </source>
</evidence>
<dbReference type="NCBIfam" id="TIGR01853">
    <property type="entry name" value="lipid_A_lpxD"/>
    <property type="match status" value="1"/>
</dbReference>
<dbReference type="InterPro" id="IPR056729">
    <property type="entry name" value="GMPPB_C"/>
</dbReference>
<dbReference type="NCBIfam" id="NF002060">
    <property type="entry name" value="PRK00892.1"/>
    <property type="match status" value="1"/>
</dbReference>
<dbReference type="GO" id="GO:0009245">
    <property type="term" value="P:lipid A biosynthetic process"/>
    <property type="evidence" value="ECO:0007669"/>
    <property type="project" value="UniProtKB-KW"/>
</dbReference>
<proteinExistence type="predicted"/>
<dbReference type="PANTHER" id="PTHR43378:SF2">
    <property type="entry name" value="UDP-3-O-ACYLGLUCOSAMINE N-ACYLTRANSFERASE 1, MITOCHONDRIAL-RELATED"/>
    <property type="match status" value="1"/>
</dbReference>
<name>A0A2N5X843_9GAMM</name>
<dbReference type="OrthoDB" id="9784739at2"/>
<keyword evidence="6 8" id="KW-0012">Acyltransferase</keyword>
<evidence type="ECO:0000313" key="8">
    <source>
        <dbReference type="EMBL" id="PLW70642.1"/>
    </source>
</evidence>
<dbReference type="GO" id="GO:0016020">
    <property type="term" value="C:membrane"/>
    <property type="evidence" value="ECO:0007669"/>
    <property type="project" value="GOC"/>
</dbReference>
<dbReference type="GO" id="GO:0016410">
    <property type="term" value="F:N-acyltransferase activity"/>
    <property type="evidence" value="ECO:0007669"/>
    <property type="project" value="InterPro"/>
</dbReference>
<keyword evidence="5" id="KW-0443">Lipid metabolism</keyword>
<dbReference type="InterPro" id="IPR011004">
    <property type="entry name" value="Trimer_LpxA-like_sf"/>
</dbReference>
<evidence type="ECO:0000256" key="5">
    <source>
        <dbReference type="ARBA" id="ARBA00023098"/>
    </source>
</evidence>
<accession>A0A2N5X843</accession>
<dbReference type="Proteomes" id="UP000235005">
    <property type="component" value="Unassembled WGS sequence"/>
</dbReference>
<reference evidence="8 9" key="1">
    <citation type="submission" date="2018-01" db="EMBL/GenBank/DDBJ databases">
        <title>The draft genome sequence of Halioglobus lutimaris HF004.</title>
        <authorList>
            <person name="Du Z.-J."/>
            <person name="Shi M.-J."/>
        </authorList>
    </citation>
    <scope>NUCLEOTIDE SEQUENCE [LARGE SCALE GENOMIC DNA]</scope>
    <source>
        <strain evidence="8 9">HF004</strain>
    </source>
</reference>
<evidence type="ECO:0000256" key="3">
    <source>
        <dbReference type="ARBA" id="ARBA00022679"/>
    </source>
</evidence>
<comment type="caution">
    <text evidence="8">The sequence shown here is derived from an EMBL/GenBank/DDBJ whole genome shotgun (WGS) entry which is preliminary data.</text>
</comment>
<dbReference type="EMBL" id="PKUS01000001">
    <property type="protein sequence ID" value="PLW70642.1"/>
    <property type="molecule type" value="Genomic_DNA"/>
</dbReference>
<dbReference type="InterPro" id="IPR007691">
    <property type="entry name" value="LpxD"/>
</dbReference>
<dbReference type="CDD" id="cd03352">
    <property type="entry name" value="LbH_LpxD"/>
    <property type="match status" value="1"/>
</dbReference>
<evidence type="ECO:0000256" key="1">
    <source>
        <dbReference type="ARBA" id="ARBA00022516"/>
    </source>
</evidence>
<keyword evidence="1" id="KW-0444">Lipid biosynthesis</keyword>
<dbReference type="InterPro" id="IPR001451">
    <property type="entry name" value="Hexapep"/>
</dbReference>
<dbReference type="PANTHER" id="PTHR43378">
    <property type="entry name" value="UDP-3-O-ACYLGLUCOSAMINE N-ACYLTRANSFERASE"/>
    <property type="match status" value="1"/>
</dbReference>
<feature type="domain" description="Mannose-1-phosphate guanyltransferase C-terminal" evidence="7">
    <location>
        <begin position="116"/>
        <end position="195"/>
    </location>
</feature>
<dbReference type="SUPFAM" id="SSF51161">
    <property type="entry name" value="Trimeric LpxA-like enzymes"/>
    <property type="match status" value="1"/>
</dbReference>
<keyword evidence="9" id="KW-1185">Reference proteome</keyword>
<keyword evidence="4" id="KW-0677">Repeat</keyword>
<evidence type="ECO:0000259" key="7">
    <source>
        <dbReference type="Pfam" id="PF25087"/>
    </source>
</evidence>
<evidence type="ECO:0000256" key="6">
    <source>
        <dbReference type="ARBA" id="ARBA00023315"/>
    </source>
</evidence>
<dbReference type="Pfam" id="PF00132">
    <property type="entry name" value="Hexapep"/>
    <property type="match status" value="1"/>
</dbReference>
<keyword evidence="3 8" id="KW-0808">Transferase</keyword>
<dbReference type="RefSeq" id="WP_101516955.1">
    <property type="nucleotide sequence ID" value="NZ_PKUS01000001.1"/>
</dbReference>
<dbReference type="Pfam" id="PF25087">
    <property type="entry name" value="GMPPB_C"/>
    <property type="match status" value="1"/>
</dbReference>
<protein>
    <submittedName>
        <fullName evidence="8">UDP-3-O-(3-hydroxymyristoyl)glucosamine N-acyltransferase</fullName>
    </submittedName>
</protein>
<sequence>MGSVGVEGILESFTGLVEWSSGDKLAVAIGPCSSAAPLHGGLCFCPEQQYLEACLSAEVAILVIPPELSSEAKRLNPGRSAVLTSDDLQAAMAILNTEYFLPSWGREPFAQHRVHPSAQIHPSARLHESVIVQPNAVIGPDVAIDEGSIIGANSTLEGNITIGKRCVIKANVFVGHSVHIGDDCRIEPQSSVGTDGYGYGTDRNGEHHAKPHFGRVILGNRVEVGCGVSIDRGTFDDTLIGDGTKIDNQCHFAHNTIVGKNCLITAGFMVAGSSTFGDNCKFAGRVSANGHISVCDNVTMGPVSVISKNITKPGFYGGFPPVPYKDFVKNQASTASLFDTRKRVNELLRKIDPKP</sequence>
<gene>
    <name evidence="8" type="primary">lpxD</name>
    <name evidence="8" type="ORF">C0039_00475</name>
</gene>
<evidence type="ECO:0000256" key="2">
    <source>
        <dbReference type="ARBA" id="ARBA00022556"/>
    </source>
</evidence>
<keyword evidence="2" id="KW-0441">Lipid A biosynthesis</keyword>
<evidence type="ECO:0000313" key="9">
    <source>
        <dbReference type="Proteomes" id="UP000235005"/>
    </source>
</evidence>